<keyword evidence="3" id="KW-0964">Secreted</keyword>
<keyword evidence="8" id="KW-1185">Reference proteome</keyword>
<dbReference type="SUPFAM" id="SSF69279">
    <property type="entry name" value="Phage tail proteins"/>
    <property type="match status" value="2"/>
</dbReference>
<dbReference type="Gene3D" id="3.55.50.10">
    <property type="entry name" value="Baseplate protein-like domains"/>
    <property type="match status" value="1"/>
</dbReference>
<dbReference type="AlphaFoldDB" id="A0A1H0U250"/>
<accession>A0A1H0U250</accession>
<dbReference type="Proteomes" id="UP000199317">
    <property type="component" value="Unassembled WGS sequence"/>
</dbReference>
<evidence type="ECO:0000259" key="5">
    <source>
        <dbReference type="Pfam" id="PF04717"/>
    </source>
</evidence>
<dbReference type="Gene3D" id="2.40.50.230">
    <property type="entry name" value="Gp5 N-terminal domain"/>
    <property type="match status" value="1"/>
</dbReference>
<feature type="domain" description="Gp5/Type VI secretion system Vgr C-terminal trimerisation" evidence="6">
    <location>
        <begin position="477"/>
        <end position="598"/>
    </location>
</feature>
<feature type="domain" description="Gp5/Type VI secretion system Vgr protein OB-fold" evidence="5">
    <location>
        <begin position="393"/>
        <end position="460"/>
    </location>
</feature>
<feature type="compositionally biased region" description="Low complexity" evidence="4">
    <location>
        <begin position="362"/>
        <end position="379"/>
    </location>
</feature>
<dbReference type="OrthoDB" id="1907165at2"/>
<feature type="region of interest" description="Disordered" evidence="4">
    <location>
        <begin position="890"/>
        <end position="918"/>
    </location>
</feature>
<dbReference type="InterPro" id="IPR017847">
    <property type="entry name" value="T6SS_RhsGE_Vgr_subset"/>
</dbReference>
<feature type="region of interest" description="Disordered" evidence="4">
    <location>
        <begin position="797"/>
        <end position="827"/>
    </location>
</feature>
<dbReference type="InterPro" id="IPR050708">
    <property type="entry name" value="T6SS_VgrG/RHS"/>
</dbReference>
<evidence type="ECO:0000313" key="7">
    <source>
        <dbReference type="EMBL" id="SDP60221.1"/>
    </source>
</evidence>
<evidence type="ECO:0000313" key="8">
    <source>
        <dbReference type="Proteomes" id="UP000199317"/>
    </source>
</evidence>
<feature type="compositionally biased region" description="Low complexity" evidence="4">
    <location>
        <begin position="894"/>
        <end position="907"/>
    </location>
</feature>
<protein>
    <submittedName>
        <fullName evidence="7">Type VI secretion system secreted protein VgrG</fullName>
    </submittedName>
</protein>
<dbReference type="SUPFAM" id="SSF69255">
    <property type="entry name" value="gp5 N-terminal domain-like"/>
    <property type="match status" value="1"/>
</dbReference>
<dbReference type="Gene3D" id="2.30.110.50">
    <property type="match status" value="1"/>
</dbReference>
<feature type="compositionally biased region" description="Polar residues" evidence="4">
    <location>
        <begin position="474"/>
        <end position="486"/>
    </location>
</feature>
<gene>
    <name evidence="7" type="ORF">SAMN04489708_11780</name>
</gene>
<dbReference type="EMBL" id="FNJL01000017">
    <property type="protein sequence ID" value="SDP60221.1"/>
    <property type="molecule type" value="Genomic_DNA"/>
</dbReference>
<dbReference type="Gene3D" id="4.10.220.110">
    <property type="match status" value="1"/>
</dbReference>
<evidence type="ECO:0000256" key="1">
    <source>
        <dbReference type="ARBA" id="ARBA00004613"/>
    </source>
</evidence>
<organism evidence="7 8">
    <name type="scientific">Paracidovorax cattleyae</name>
    <dbReference type="NCBI Taxonomy" id="80868"/>
    <lineage>
        <taxon>Bacteria</taxon>
        <taxon>Pseudomonadati</taxon>
        <taxon>Pseudomonadota</taxon>
        <taxon>Betaproteobacteria</taxon>
        <taxon>Burkholderiales</taxon>
        <taxon>Comamonadaceae</taxon>
        <taxon>Paracidovorax</taxon>
    </lineage>
</organism>
<dbReference type="NCBIfam" id="TIGR03361">
    <property type="entry name" value="VI_Rhs_Vgr"/>
    <property type="match status" value="1"/>
</dbReference>
<dbReference type="SUPFAM" id="SSF69349">
    <property type="entry name" value="Phage fibre proteins"/>
    <property type="match status" value="2"/>
</dbReference>
<dbReference type="InterPro" id="IPR054030">
    <property type="entry name" value="Gp5_Vgr_C"/>
</dbReference>
<feature type="compositionally biased region" description="Low complexity" evidence="4">
    <location>
        <begin position="812"/>
        <end position="823"/>
    </location>
</feature>
<name>A0A1H0U250_9BURK</name>
<evidence type="ECO:0000259" key="6">
    <source>
        <dbReference type="Pfam" id="PF22178"/>
    </source>
</evidence>
<feature type="region of interest" description="Disordered" evidence="4">
    <location>
        <begin position="474"/>
        <end position="494"/>
    </location>
</feature>
<dbReference type="RefSeq" id="WP_092835631.1">
    <property type="nucleotide sequence ID" value="NZ_FNJL01000017.1"/>
</dbReference>
<dbReference type="Pfam" id="PF05954">
    <property type="entry name" value="Phage_GPD"/>
    <property type="match status" value="1"/>
</dbReference>
<evidence type="ECO:0000256" key="4">
    <source>
        <dbReference type="SAM" id="MobiDB-lite"/>
    </source>
</evidence>
<comment type="similarity">
    <text evidence="2">Belongs to the VgrG protein family.</text>
</comment>
<dbReference type="InterPro" id="IPR006533">
    <property type="entry name" value="T6SS_Vgr_RhsGE"/>
</dbReference>
<dbReference type="NCBIfam" id="TIGR01646">
    <property type="entry name" value="vgr_GE"/>
    <property type="match status" value="1"/>
</dbReference>
<sequence>MTRRVTIRTPLGEQLQFRQLRGSEELSQLFSFDIDLRSESRNIDPKALLGKTATVEIETQGGGRRCLDGLVTRFGMQGQDHRFCSYHLRLQPWLWVATRRQDFRIFQFKTAPQIVQDVLGRYGYPMQLKLTRAYRSWDYCVQYGESDFDFVSRLLEHEGAYYYFQHASGQHTLVIADDIVGCHEPLPGAATIPFYPPEKSATADRENIHAWVLSEEIKSGRYYNDDYDFKKPRSDLSNMRQQPPGHAHDAYEIYEWPGGYVQHGDGEQYARVRLQEGLTGHSTVRGESRHRSIAPGYTFTLENYPRGDQNRQYLITGVTYHLHENPGTSSINSATPGEALKSNEEQGSFQKFSLTAQPTSLPYTPARKTPKPRTTGPQTAVVVGPAGEEIWTDEYGRIKVQFHWDRLGAMDEYSSCWVRVATSWAGSGFGAVSIPRIGHEVVIDFVNGDPDYPIVIGSVYNAANMPPWALPGNATQSGIKTRSSKGGATGDGMRNGAGDANAIRFEDRKGAEQLWLHAQKDQLIEVENDEAHWVGNDRAKTIDRDETNTIHRDRTETVDRNEKITVHGWRTEEVDGDETIAIHSNRTETVDRDESITIHRNRRERVELDETVSIGVDRTEDVGRNEQVSIGANRAKTIGNNEKDRIGRNWSLRVGKTKTETIGRMSLQNVGMARLDNVGMGYSLNVGVAMNTLVGLQQSTQVGRTKRLDVGDTYTQDIGKAWNLQVGRTQTVNVGERQETRAGKVLFAQAGEHLELACGAAKIVLRSDGGIYLQGTHIEMQASAAINADAGLIDLNCGSSQTAPETPPPASDAPGDAAQQAADTAERQAESAANAAMGGGASGLQSALGALQQAKGLLDTAKALKSGDLGAIAGLAGLAGGIAGLGGAGGSGGSVASAPAGSAGPAAMGKTPGWSAKP</sequence>
<feature type="region of interest" description="Disordered" evidence="4">
    <location>
        <begin position="360"/>
        <end position="380"/>
    </location>
</feature>
<dbReference type="Pfam" id="PF22178">
    <property type="entry name" value="Gp5_trimer_C"/>
    <property type="match status" value="2"/>
</dbReference>
<dbReference type="PANTHER" id="PTHR32305">
    <property type="match status" value="1"/>
</dbReference>
<dbReference type="GO" id="GO:0005576">
    <property type="term" value="C:extracellular region"/>
    <property type="evidence" value="ECO:0007669"/>
    <property type="project" value="UniProtKB-SubCell"/>
</dbReference>
<feature type="domain" description="Gp5/Type VI secretion system Vgr C-terminal trimerisation" evidence="6">
    <location>
        <begin position="599"/>
        <end position="673"/>
    </location>
</feature>
<comment type="subcellular location">
    <subcellularLocation>
        <location evidence="1">Secreted</location>
    </subcellularLocation>
</comment>
<reference evidence="8" key="1">
    <citation type="submission" date="2016-10" db="EMBL/GenBank/DDBJ databases">
        <authorList>
            <person name="Varghese N."/>
            <person name="Submissions S."/>
        </authorList>
    </citation>
    <scope>NUCLEOTIDE SEQUENCE [LARGE SCALE GENOMIC DNA]</scope>
    <source>
        <strain evidence="8">DSM 17101</strain>
    </source>
</reference>
<dbReference type="Pfam" id="PF04717">
    <property type="entry name" value="Phage_base_V"/>
    <property type="match status" value="1"/>
</dbReference>
<evidence type="ECO:0000256" key="3">
    <source>
        <dbReference type="ARBA" id="ARBA00022525"/>
    </source>
</evidence>
<dbReference type="InterPro" id="IPR037026">
    <property type="entry name" value="Vgr_OB-fold_dom_sf"/>
</dbReference>
<evidence type="ECO:0000256" key="2">
    <source>
        <dbReference type="ARBA" id="ARBA00005558"/>
    </source>
</evidence>
<proteinExistence type="inferred from homology"/>
<dbReference type="PANTHER" id="PTHR32305:SF15">
    <property type="entry name" value="PROTEIN RHSA-RELATED"/>
    <property type="match status" value="1"/>
</dbReference>
<dbReference type="InterPro" id="IPR006531">
    <property type="entry name" value="Gp5/Vgr_OB"/>
</dbReference>